<dbReference type="PROSITE" id="PS50950">
    <property type="entry name" value="ZF_THAP"/>
    <property type="match status" value="1"/>
</dbReference>
<evidence type="ECO:0000256" key="6">
    <source>
        <dbReference type="SAM" id="MobiDB-lite"/>
    </source>
</evidence>
<organism evidence="8 9">
    <name type="scientific">Daphnia magna</name>
    <dbReference type="NCBI Taxonomy" id="35525"/>
    <lineage>
        <taxon>Eukaryota</taxon>
        <taxon>Metazoa</taxon>
        <taxon>Ecdysozoa</taxon>
        <taxon>Arthropoda</taxon>
        <taxon>Crustacea</taxon>
        <taxon>Branchiopoda</taxon>
        <taxon>Diplostraca</taxon>
        <taxon>Cladocera</taxon>
        <taxon>Anomopoda</taxon>
        <taxon>Daphniidae</taxon>
        <taxon>Daphnia</taxon>
    </lineage>
</organism>
<keyword evidence="4 5" id="KW-0238">DNA-binding</keyword>
<sequence>MSICAVINCDSKIKNSGIIHQMFPSNPEILKYLLELCPVGYVGKDSSRLCSKHFEINSIFPTPKRRGKKLVQNAKPNCIQQLELKEVDVHRREFHKPIVQDHRYAGNLVAENSVDEFSSNNPSNSTQIEAEVDFPMHAAAAEDFFHDGFSKYSDCSSELQLDMNPEDSDDNEHDKQS</sequence>
<reference evidence="8 9" key="1">
    <citation type="journal article" date="2023" name="Nucleic Acids Res.">
        <title>The hologenome of Daphnia magna reveals possible DNA methylation and microbiome-mediated evolution of the host genome.</title>
        <authorList>
            <person name="Chaturvedi A."/>
            <person name="Li X."/>
            <person name="Dhandapani V."/>
            <person name="Marshall H."/>
            <person name="Kissane S."/>
            <person name="Cuenca-Cambronero M."/>
            <person name="Asole G."/>
            <person name="Calvet F."/>
            <person name="Ruiz-Romero M."/>
            <person name="Marangio P."/>
            <person name="Guigo R."/>
            <person name="Rago D."/>
            <person name="Mirbahai L."/>
            <person name="Eastwood N."/>
            <person name="Colbourne J.K."/>
            <person name="Zhou J."/>
            <person name="Mallon E."/>
            <person name="Orsini L."/>
        </authorList>
    </citation>
    <scope>NUCLEOTIDE SEQUENCE [LARGE SCALE GENOMIC DNA]</scope>
    <source>
        <strain evidence="8">LRV0_1</strain>
    </source>
</reference>
<evidence type="ECO:0000259" key="7">
    <source>
        <dbReference type="PROSITE" id="PS50950"/>
    </source>
</evidence>
<dbReference type="InterPro" id="IPR006612">
    <property type="entry name" value="THAP_Znf"/>
</dbReference>
<keyword evidence="3" id="KW-0862">Zinc</keyword>
<evidence type="ECO:0000256" key="1">
    <source>
        <dbReference type="ARBA" id="ARBA00022723"/>
    </source>
</evidence>
<accession>A0ABQ9ZKL6</accession>
<dbReference type="Proteomes" id="UP001234178">
    <property type="component" value="Unassembled WGS sequence"/>
</dbReference>
<evidence type="ECO:0000256" key="3">
    <source>
        <dbReference type="ARBA" id="ARBA00022833"/>
    </source>
</evidence>
<evidence type="ECO:0000313" key="9">
    <source>
        <dbReference type="Proteomes" id="UP001234178"/>
    </source>
</evidence>
<proteinExistence type="predicted"/>
<dbReference type="EMBL" id="JAOYFB010000004">
    <property type="protein sequence ID" value="KAK4013253.1"/>
    <property type="molecule type" value="Genomic_DNA"/>
</dbReference>
<keyword evidence="2 5" id="KW-0863">Zinc-finger</keyword>
<protein>
    <recommendedName>
        <fullName evidence="7">THAP-type domain-containing protein</fullName>
    </recommendedName>
</protein>
<comment type="caution">
    <text evidence="8">The sequence shown here is derived from an EMBL/GenBank/DDBJ whole genome shotgun (WGS) entry which is preliminary data.</text>
</comment>
<dbReference type="SUPFAM" id="SSF57716">
    <property type="entry name" value="Glucocorticoid receptor-like (DNA-binding domain)"/>
    <property type="match status" value="1"/>
</dbReference>
<keyword evidence="1" id="KW-0479">Metal-binding</keyword>
<dbReference type="Pfam" id="PF05485">
    <property type="entry name" value="THAP"/>
    <property type="match status" value="1"/>
</dbReference>
<keyword evidence="9" id="KW-1185">Reference proteome</keyword>
<evidence type="ECO:0000256" key="4">
    <source>
        <dbReference type="ARBA" id="ARBA00023125"/>
    </source>
</evidence>
<evidence type="ECO:0000313" key="8">
    <source>
        <dbReference type="EMBL" id="KAK4013253.1"/>
    </source>
</evidence>
<feature type="domain" description="THAP-type" evidence="7">
    <location>
        <begin position="1"/>
        <end position="79"/>
    </location>
</feature>
<feature type="region of interest" description="Disordered" evidence="6">
    <location>
        <begin position="158"/>
        <end position="177"/>
    </location>
</feature>
<name>A0ABQ9ZKL6_9CRUS</name>
<evidence type="ECO:0000256" key="5">
    <source>
        <dbReference type="PROSITE-ProRule" id="PRU00309"/>
    </source>
</evidence>
<evidence type="ECO:0000256" key="2">
    <source>
        <dbReference type="ARBA" id="ARBA00022771"/>
    </source>
</evidence>
<gene>
    <name evidence="8" type="ORF">OUZ56_025487</name>
</gene>